<dbReference type="AlphaFoldDB" id="S7WAY3"/>
<keyword evidence="2" id="KW-0812">Transmembrane</keyword>
<gene>
    <name evidence="3" type="ORF">SLOPH_720</name>
</gene>
<dbReference type="InParanoid" id="S7WAY3"/>
<evidence type="ECO:0000313" key="3">
    <source>
        <dbReference type="EMBL" id="EPR80120.1"/>
    </source>
</evidence>
<keyword evidence="2" id="KW-0472">Membrane</keyword>
<keyword evidence="2" id="KW-1133">Transmembrane helix</keyword>
<feature type="compositionally biased region" description="Basic and acidic residues" evidence="1">
    <location>
        <begin position="246"/>
        <end position="259"/>
    </location>
</feature>
<accession>S7WAY3</accession>
<dbReference type="HOGENOM" id="CLU_909651_0_0_1"/>
<feature type="transmembrane region" description="Helical" evidence="2">
    <location>
        <begin position="6"/>
        <end position="30"/>
    </location>
</feature>
<keyword evidence="4" id="KW-1185">Reference proteome</keyword>
<evidence type="ECO:0000313" key="4">
    <source>
        <dbReference type="Proteomes" id="UP000014978"/>
    </source>
</evidence>
<protein>
    <submittedName>
        <fullName evidence="3">Uncharacterized protein</fullName>
    </submittedName>
</protein>
<reference evidence="4" key="1">
    <citation type="journal article" date="2013" name="PLoS Genet.">
        <title>The genome of Spraguea lophii and the basis of host-microsporidian interactions.</title>
        <authorList>
            <person name="Campbell S.E."/>
            <person name="Williams T.A."/>
            <person name="Yousuf A."/>
            <person name="Soanes D.M."/>
            <person name="Paszkiewicz K.H."/>
            <person name="Williams B.A.P."/>
        </authorList>
    </citation>
    <scope>NUCLEOTIDE SEQUENCE [LARGE SCALE GENOMIC DNA]</scope>
    <source>
        <strain evidence="4">42_110</strain>
    </source>
</reference>
<dbReference type="EMBL" id="ATCN01000009">
    <property type="protein sequence ID" value="EPR80120.1"/>
    <property type="molecule type" value="Genomic_DNA"/>
</dbReference>
<name>S7WAY3_SPRLO</name>
<evidence type="ECO:0000256" key="1">
    <source>
        <dbReference type="SAM" id="MobiDB-lite"/>
    </source>
</evidence>
<proteinExistence type="predicted"/>
<feature type="region of interest" description="Disordered" evidence="1">
    <location>
        <begin position="238"/>
        <end position="259"/>
    </location>
</feature>
<sequence>MTFKTIFRIIFTIFFIFLIAGFGLFVYLFYKTNKECKNFKIPFEDRGKDTIVIDNDLFKIYFERINNIYTSDHKLKEESIQFNDNKYKIRIGEEMATIGLSSESDQPSKSLYESKKPKGFLNPIYYLKMYKIRNIEIKSKSDEGEYKVYTLSKKKEDCRLVLSNMKIKFSKFAPSCDVRTELVEPKLIDQPNPKHKISNFKIIEKKPRKLLLEKKLKRIESFKDNENIVNFPIEEESKNPNVLSNSDKKPQETFKSEKNIDEIDTNAIETGEIENDECLYSEPKNEREKGAEIMIENSSNELRKEE</sequence>
<feature type="region of interest" description="Disordered" evidence="1">
    <location>
        <begin position="281"/>
        <end position="306"/>
    </location>
</feature>
<evidence type="ECO:0000256" key="2">
    <source>
        <dbReference type="SAM" id="Phobius"/>
    </source>
</evidence>
<dbReference type="Proteomes" id="UP000014978">
    <property type="component" value="Unassembled WGS sequence"/>
</dbReference>
<organism evidence="3 4">
    <name type="scientific">Spraguea lophii (strain 42_110)</name>
    <name type="common">Microsporidian parasite</name>
    <dbReference type="NCBI Taxonomy" id="1358809"/>
    <lineage>
        <taxon>Eukaryota</taxon>
        <taxon>Fungi</taxon>
        <taxon>Fungi incertae sedis</taxon>
        <taxon>Microsporidia</taxon>
        <taxon>Spragueidae</taxon>
        <taxon>Spraguea</taxon>
    </lineage>
</organism>
<comment type="caution">
    <text evidence="3">The sequence shown here is derived from an EMBL/GenBank/DDBJ whole genome shotgun (WGS) entry which is preliminary data.</text>
</comment>
<dbReference type="VEuPathDB" id="MicrosporidiaDB:SLOPH_720"/>